<proteinExistence type="predicted"/>
<accession>A0A0D0FQ62</accession>
<organism evidence="1 2">
    <name type="scientific">Pedobacter lusitanus</name>
    <dbReference type="NCBI Taxonomy" id="1503925"/>
    <lineage>
        <taxon>Bacteria</taxon>
        <taxon>Pseudomonadati</taxon>
        <taxon>Bacteroidota</taxon>
        <taxon>Sphingobacteriia</taxon>
        <taxon>Sphingobacteriales</taxon>
        <taxon>Sphingobacteriaceae</taxon>
        <taxon>Pedobacter</taxon>
    </lineage>
</organism>
<evidence type="ECO:0000313" key="2">
    <source>
        <dbReference type="Proteomes" id="UP000032049"/>
    </source>
</evidence>
<reference evidence="1 2" key="1">
    <citation type="submission" date="2015-01" db="EMBL/GenBank/DDBJ databases">
        <title>Draft genome sequence of Pedobacter sp. NL19 isolated from sludge of an effluent treatment pond in an abandoned uranium mine.</title>
        <authorList>
            <person name="Santos T."/>
            <person name="Caetano T."/>
            <person name="Covas C."/>
            <person name="Cruz A."/>
            <person name="Mendo S."/>
        </authorList>
    </citation>
    <scope>NUCLEOTIDE SEQUENCE [LARGE SCALE GENOMIC DNA]</scope>
    <source>
        <strain evidence="1 2">NL19</strain>
    </source>
</reference>
<protein>
    <submittedName>
        <fullName evidence="1">Uncharacterized protein</fullName>
    </submittedName>
</protein>
<name>A0A0D0FQ62_9SPHI</name>
<dbReference type="AlphaFoldDB" id="A0A0D0FQ62"/>
<keyword evidence="2" id="KW-1185">Reference proteome</keyword>
<sequence>MIMDNCKSNKRQWYAFTHGDPLIAENYFRTNVQPAFEIGERICAVYTKDNGIHPRGFTNEMKSIIADALVTGIPQPTNAVPLVLLKP</sequence>
<evidence type="ECO:0000313" key="1">
    <source>
        <dbReference type="EMBL" id="KIO74589.1"/>
    </source>
</evidence>
<dbReference type="EMBL" id="JXRA01000158">
    <property type="protein sequence ID" value="KIO74589.1"/>
    <property type="molecule type" value="Genomic_DNA"/>
</dbReference>
<dbReference type="OrthoDB" id="769564at2"/>
<comment type="caution">
    <text evidence="1">The sequence shown here is derived from an EMBL/GenBank/DDBJ whole genome shotgun (WGS) entry which is preliminary data.</text>
</comment>
<dbReference type="Proteomes" id="UP000032049">
    <property type="component" value="Unassembled WGS sequence"/>
</dbReference>
<gene>
    <name evidence="1" type="ORF">TH53_25485</name>
</gene>